<reference evidence="1 2" key="1">
    <citation type="journal article" date="2016" name="Nat. Commun.">
        <title>Thousands of microbial genomes shed light on interconnected biogeochemical processes in an aquifer system.</title>
        <authorList>
            <person name="Anantharaman K."/>
            <person name="Brown C.T."/>
            <person name="Hug L.A."/>
            <person name="Sharon I."/>
            <person name="Castelle C.J."/>
            <person name="Probst A.J."/>
            <person name="Thomas B.C."/>
            <person name="Singh A."/>
            <person name="Wilkins M.J."/>
            <person name="Karaoz U."/>
            <person name="Brodie E.L."/>
            <person name="Williams K.H."/>
            <person name="Hubbard S.S."/>
            <person name="Banfield J.F."/>
        </authorList>
    </citation>
    <scope>NUCLEOTIDE SEQUENCE [LARGE SCALE GENOMIC DNA]</scope>
</reference>
<dbReference type="EMBL" id="MHSW01000032">
    <property type="protein sequence ID" value="OHA50621.1"/>
    <property type="molecule type" value="Genomic_DNA"/>
</dbReference>
<gene>
    <name evidence="1" type="ORF">A3A97_04180</name>
</gene>
<accession>A0A1G2PSN6</accession>
<dbReference type="Proteomes" id="UP000176951">
    <property type="component" value="Unassembled WGS sequence"/>
</dbReference>
<organism evidence="1 2">
    <name type="scientific">Candidatus Terrybacteria bacterium RIFCSPLOWO2_01_FULL_40_23</name>
    <dbReference type="NCBI Taxonomy" id="1802366"/>
    <lineage>
        <taxon>Bacteria</taxon>
        <taxon>Candidatus Terryibacteriota</taxon>
    </lineage>
</organism>
<name>A0A1G2PSN6_9BACT</name>
<evidence type="ECO:0000313" key="2">
    <source>
        <dbReference type="Proteomes" id="UP000176951"/>
    </source>
</evidence>
<dbReference type="AlphaFoldDB" id="A0A1G2PSN6"/>
<comment type="caution">
    <text evidence="1">The sequence shown here is derived from an EMBL/GenBank/DDBJ whole genome shotgun (WGS) entry which is preliminary data.</text>
</comment>
<protein>
    <submittedName>
        <fullName evidence="1">Uncharacterized protein</fullName>
    </submittedName>
</protein>
<proteinExistence type="predicted"/>
<evidence type="ECO:0000313" key="1">
    <source>
        <dbReference type="EMBL" id="OHA50621.1"/>
    </source>
</evidence>
<sequence length="113" mass="12626">MCATAPLYFRDSCSWPDVPPVIYEALAQCATEPERFPPKGEKVTLSLYCILGVIRGKGTGLQKNVHEHTQAYSPAQAKLNVAKRLKNLYKEEIFTGNCDVEPYTKIHPQNNSS</sequence>